<evidence type="ECO:0000313" key="5">
    <source>
        <dbReference type="EMBL" id="HGS86919.1"/>
    </source>
</evidence>
<keyword evidence="3" id="KW-0120">Carbon dioxide fixation</keyword>
<proteinExistence type="inferred from homology"/>
<evidence type="ECO:0000256" key="4">
    <source>
        <dbReference type="NCBIfam" id="TIGR02751"/>
    </source>
</evidence>
<name>A0A7C4KYP6_9CHLR</name>
<gene>
    <name evidence="5" type="ORF">ENT17_04800</name>
</gene>
<evidence type="ECO:0000256" key="2">
    <source>
        <dbReference type="ARBA" id="ARBA00023239"/>
    </source>
</evidence>
<dbReference type="EC" id="4.1.1.31" evidence="4"/>
<organism evidence="5">
    <name type="scientific">Bellilinea caldifistulae</name>
    <dbReference type="NCBI Taxonomy" id="360411"/>
    <lineage>
        <taxon>Bacteria</taxon>
        <taxon>Bacillati</taxon>
        <taxon>Chloroflexota</taxon>
        <taxon>Anaerolineae</taxon>
        <taxon>Anaerolineales</taxon>
        <taxon>Anaerolineaceae</taxon>
        <taxon>Bellilinea</taxon>
    </lineage>
</organism>
<sequence>MVHIPRCMSTQHPDNVQVPFFSDNAELQGEDEVQEAYYVFSHLGCDEQMWDYEGKEVDNFVIKKLLTTYESYFRHNQIGRDVFITPRIPNPAVERSEAKILLETLGSIPRSYDAAEIFQSGHPAPIFEVILPMTVSAEDINRIYVYYEHFVAGRNNTKLPGTDFTIGEWLGQFRPERIHVIPLFEAVEHMLSAAEVMEEYLRDKPLEYHRVFLARSDPAMNSGLVSTVLANKIALQRLDQLEKRLGRPLYPILGVGSAPFRGHLKPSTVEQVVQEYPSVQTFTIQSAFKYDYPALQVGQAIRRLHELPRRAAQAVDEKRCFEIMEKYTQAYREAVMELAGVINNVAAYVPRRRKRKLHIGLFGYSRNVNGVSLPRAISFTAALYTIGLPPELLGLNSLSNEDLAFLRQTYINFEADLQAALRYADLDNPFLSPGLRRAIEHLGIKAEVNQEHLEISRRVVEAVRNNRFHRLDEWILQAANLRQFLG</sequence>
<dbReference type="AlphaFoldDB" id="A0A7C4KYP6"/>
<dbReference type="PIRSF" id="PIRSF006677">
    <property type="entry name" value="UCP006677"/>
    <property type="match status" value="1"/>
</dbReference>
<dbReference type="InterPro" id="IPR007566">
    <property type="entry name" value="PEP_COase_arc-type"/>
</dbReference>
<dbReference type="SUPFAM" id="SSF51621">
    <property type="entry name" value="Phosphoenolpyruvate/pyruvate domain"/>
    <property type="match status" value="1"/>
</dbReference>
<dbReference type="GO" id="GO:0006099">
    <property type="term" value="P:tricarboxylic acid cycle"/>
    <property type="evidence" value="ECO:0007669"/>
    <property type="project" value="InterPro"/>
</dbReference>
<comment type="caution">
    <text evidence="5">The sequence shown here is derived from an EMBL/GenBank/DDBJ whole genome shotgun (WGS) entry which is preliminary data.</text>
</comment>
<dbReference type="GO" id="GO:0015977">
    <property type="term" value="P:carbon fixation"/>
    <property type="evidence" value="ECO:0007669"/>
    <property type="project" value="UniProtKB-KW"/>
</dbReference>
<keyword evidence="1" id="KW-0460">Magnesium</keyword>
<dbReference type="InterPro" id="IPR015813">
    <property type="entry name" value="Pyrv/PenolPyrv_kinase-like_dom"/>
</dbReference>
<dbReference type="HAMAP" id="MF_01904">
    <property type="entry name" value="PEPcase_type2"/>
    <property type="match status" value="1"/>
</dbReference>
<dbReference type="GO" id="GO:0008964">
    <property type="term" value="F:phosphoenolpyruvate carboxylase activity"/>
    <property type="evidence" value="ECO:0007669"/>
    <property type="project" value="UniProtKB-UniRule"/>
</dbReference>
<protein>
    <recommendedName>
        <fullName evidence="4">Phosphoenolpyruvate carboxylase</fullName>
        <ecNumber evidence="4">4.1.1.31</ecNumber>
    </recommendedName>
</protein>
<evidence type="ECO:0000256" key="3">
    <source>
        <dbReference type="ARBA" id="ARBA00023300"/>
    </source>
</evidence>
<evidence type="ECO:0000256" key="1">
    <source>
        <dbReference type="ARBA" id="ARBA00022842"/>
    </source>
</evidence>
<keyword evidence="2 5" id="KW-0456">Lyase</keyword>
<accession>A0A7C4KYP6</accession>
<dbReference type="EMBL" id="DSXR01000051">
    <property type="protein sequence ID" value="HGS86919.1"/>
    <property type="molecule type" value="Genomic_DNA"/>
</dbReference>
<reference evidence="5" key="1">
    <citation type="journal article" date="2020" name="mSystems">
        <title>Genome- and Community-Level Interaction Insights into Carbon Utilization and Element Cycling Functions of Hydrothermarchaeota in Hydrothermal Sediment.</title>
        <authorList>
            <person name="Zhou Z."/>
            <person name="Liu Y."/>
            <person name="Xu W."/>
            <person name="Pan J."/>
            <person name="Luo Z.H."/>
            <person name="Li M."/>
        </authorList>
    </citation>
    <scope>NUCLEOTIDE SEQUENCE [LARGE SCALE GENOMIC DNA]</scope>
    <source>
        <strain evidence="5">SpSt-556</strain>
    </source>
</reference>
<dbReference type="Pfam" id="PF14010">
    <property type="entry name" value="PEPcase_2"/>
    <property type="match status" value="1"/>
</dbReference>
<dbReference type="NCBIfam" id="TIGR02751">
    <property type="entry name" value="PEPCase_arch"/>
    <property type="match status" value="1"/>
</dbReference>
<keyword evidence="5" id="KW-0670">Pyruvate</keyword>